<organism evidence="2 3">
    <name type="scientific">Mixia osmundae (strain CBS 9802 / IAM 14324 / JCM 22182 / KY 12970)</name>
    <dbReference type="NCBI Taxonomy" id="764103"/>
    <lineage>
        <taxon>Eukaryota</taxon>
        <taxon>Fungi</taxon>
        <taxon>Dikarya</taxon>
        <taxon>Basidiomycota</taxon>
        <taxon>Pucciniomycotina</taxon>
        <taxon>Mixiomycetes</taxon>
        <taxon>Mixiales</taxon>
        <taxon>Mixiaceae</taxon>
        <taxon>Mixia</taxon>
    </lineage>
</organism>
<feature type="compositionally biased region" description="Polar residues" evidence="1">
    <location>
        <begin position="221"/>
        <end position="230"/>
    </location>
</feature>
<sequence length="673" mass="74667">MAASTAKPAETSSSAPALRSARKHEDKERASYARLAFVRSWGPGQEARLILCETVASSIDFIASMPISVKPNSRWPSCNADGQHLVPMARAQSSSRLKLQSTLGKSGKWRVLFVNLQVRRRGGCGVLDVIGSKVNVEETRTVNNLGCWPLAFRDHRRQCVNRAPSEQAQTVFASPLRTLAHQATRVMPHERSYTAPAGEWSDKSSHSQTSINNDDDESHHGASNTKSNDPVNLAWENVESWTERHRLDRLKVKALDKSIRSRAELLAEAENDRTAALIDQTRSAEELAQAWDKVRSLTAASLAVRLVPLPRRGGIEEAEHLGQKRVRSESVQEPLETIPEPIPELISASTSTAAVVIKAVEPKEKHSNDQGRILIERLPLPPRDYAALEGQARTTRSKPAIATRINLVPDPIAPEDPTDQVPESKRLKRSTAVASSAVAAQELSNEQWQQIHCFFCAKVTACLTYPYEDGSEAAICFNCTYSKTDRGFGNRVKDASRVEAQCAALAAKLSELTPGQPAKPEQLIHELRKDAMQRILSLHHVSAMLYQIAICAPRNSVTAMATAELKAMVFDYVFADPSFTTTRFEAFRAIRGCTLWCPKTATEAKLRHLVKAAELTQRAYEGFMMPKLKTPISAATKSRYIKWWDTILLVHTVQPNISFDKLYDAFVEITHTD</sequence>
<dbReference type="AlphaFoldDB" id="G7DUN9"/>
<feature type="region of interest" description="Disordered" evidence="1">
    <location>
        <begin position="194"/>
        <end position="231"/>
    </location>
</feature>
<feature type="region of interest" description="Disordered" evidence="1">
    <location>
        <begin position="1"/>
        <end position="25"/>
    </location>
</feature>
<reference evidence="2 3" key="2">
    <citation type="journal article" date="2012" name="Open Biol.">
        <title>Characteristics of nucleosomes and linker DNA regions on the genome of the basidiomycete Mixia osmundae revealed by mono- and dinucleosome mapping.</title>
        <authorList>
            <person name="Nishida H."/>
            <person name="Kondo S."/>
            <person name="Matsumoto T."/>
            <person name="Suzuki Y."/>
            <person name="Yoshikawa H."/>
            <person name="Taylor T.D."/>
            <person name="Sugiyama J."/>
        </authorList>
    </citation>
    <scope>NUCLEOTIDE SEQUENCE [LARGE SCALE GENOMIC DNA]</scope>
    <source>
        <strain evidence="3">CBS 9802 / IAM 14324 / JCM 22182 / KY 12970</strain>
    </source>
</reference>
<protein>
    <submittedName>
        <fullName evidence="2">Uncharacterized protein</fullName>
    </submittedName>
</protein>
<dbReference type="Proteomes" id="UP000009131">
    <property type="component" value="Unassembled WGS sequence"/>
</dbReference>
<name>G7DUN9_MIXOS</name>
<dbReference type="InParanoid" id="G7DUN9"/>
<accession>G7DUN9</accession>
<dbReference type="HOGENOM" id="CLU_408304_0_0_1"/>
<keyword evidence="3" id="KW-1185">Reference proteome</keyword>
<proteinExistence type="predicted"/>
<comment type="caution">
    <text evidence="2">The sequence shown here is derived from an EMBL/GenBank/DDBJ whole genome shotgun (WGS) entry which is preliminary data.</text>
</comment>
<evidence type="ECO:0000256" key="1">
    <source>
        <dbReference type="SAM" id="MobiDB-lite"/>
    </source>
</evidence>
<evidence type="ECO:0000313" key="2">
    <source>
        <dbReference type="EMBL" id="GAA94299.1"/>
    </source>
</evidence>
<gene>
    <name evidence="2" type="primary">Mo00948</name>
    <name evidence="2" type="ORF">E5Q_00948</name>
</gene>
<reference evidence="2 3" key="1">
    <citation type="journal article" date="2011" name="J. Gen. Appl. Microbiol.">
        <title>Draft genome sequencing of the enigmatic basidiomycete Mixia osmundae.</title>
        <authorList>
            <person name="Nishida H."/>
            <person name="Nagatsuka Y."/>
            <person name="Sugiyama J."/>
        </authorList>
    </citation>
    <scope>NUCLEOTIDE SEQUENCE [LARGE SCALE GENOMIC DNA]</scope>
    <source>
        <strain evidence="3">CBS 9802 / IAM 14324 / JCM 22182 / KY 12970</strain>
    </source>
</reference>
<dbReference type="EMBL" id="BABT02000031">
    <property type="protein sequence ID" value="GAA94299.1"/>
    <property type="molecule type" value="Genomic_DNA"/>
</dbReference>
<evidence type="ECO:0000313" key="3">
    <source>
        <dbReference type="Proteomes" id="UP000009131"/>
    </source>
</evidence>